<protein>
    <submittedName>
        <fullName evidence="1">Uncharacterized protein</fullName>
    </submittedName>
</protein>
<comment type="caution">
    <text evidence="1">The sequence shown here is derived from an EMBL/GenBank/DDBJ whole genome shotgun (WGS) entry which is preliminary data.</text>
</comment>
<name>A0AAW0P3S3_9GOBI</name>
<sequence length="282" mass="32249">MAVEMKKSSGIPLCAEPNALCRGPHVNITRARRYIRFDERLHGQFAVLHLDSGPTCIHFLRRLLPLYCRLCFLSQCHSQAEAAARALLTRVTLAVQGLTGGQEPAQFEIRTLEYLLNNLVTSPPAEVGEVTRSSDVSVESKIAVELLWSHLVLVYAGNRKLLLYNWELFLTRPQEALELCPAELRAALFTHGKHDPVCQRKQRHDRQGRRRLCPVSVTVPHDQLPTGRRRMPRGTKRLYETRFSRICWLAALWLLDLDCNKRALHWIYKPEPQRALSECDGS</sequence>
<evidence type="ECO:0000313" key="2">
    <source>
        <dbReference type="Proteomes" id="UP001460270"/>
    </source>
</evidence>
<accession>A0AAW0P3S3</accession>
<gene>
    <name evidence="1" type="ORF">WMY93_011361</name>
</gene>
<evidence type="ECO:0000313" key="1">
    <source>
        <dbReference type="EMBL" id="KAK7915600.1"/>
    </source>
</evidence>
<dbReference type="EMBL" id="JBBPFD010000008">
    <property type="protein sequence ID" value="KAK7915600.1"/>
    <property type="molecule type" value="Genomic_DNA"/>
</dbReference>
<proteinExistence type="predicted"/>
<dbReference type="AlphaFoldDB" id="A0AAW0P3S3"/>
<reference evidence="2" key="1">
    <citation type="submission" date="2024-04" db="EMBL/GenBank/DDBJ databases">
        <title>Salinicola lusitanus LLJ914,a marine bacterium isolated from the Okinawa Trough.</title>
        <authorList>
            <person name="Li J."/>
        </authorList>
    </citation>
    <scope>NUCLEOTIDE SEQUENCE [LARGE SCALE GENOMIC DNA]</scope>
</reference>
<keyword evidence="2" id="KW-1185">Reference proteome</keyword>
<dbReference type="Proteomes" id="UP001460270">
    <property type="component" value="Unassembled WGS sequence"/>
</dbReference>
<organism evidence="1 2">
    <name type="scientific">Mugilogobius chulae</name>
    <name type="common">yellowstripe goby</name>
    <dbReference type="NCBI Taxonomy" id="88201"/>
    <lineage>
        <taxon>Eukaryota</taxon>
        <taxon>Metazoa</taxon>
        <taxon>Chordata</taxon>
        <taxon>Craniata</taxon>
        <taxon>Vertebrata</taxon>
        <taxon>Euteleostomi</taxon>
        <taxon>Actinopterygii</taxon>
        <taxon>Neopterygii</taxon>
        <taxon>Teleostei</taxon>
        <taxon>Neoteleostei</taxon>
        <taxon>Acanthomorphata</taxon>
        <taxon>Gobiaria</taxon>
        <taxon>Gobiiformes</taxon>
        <taxon>Gobioidei</taxon>
        <taxon>Gobiidae</taxon>
        <taxon>Gobionellinae</taxon>
        <taxon>Mugilogobius</taxon>
    </lineage>
</organism>